<evidence type="ECO:0000256" key="4">
    <source>
        <dbReference type="ARBA" id="ARBA00012744"/>
    </source>
</evidence>
<keyword evidence="8" id="KW-0326">Glycosidase</keyword>
<comment type="caution">
    <text evidence="12">The sequence shown here is derived from an EMBL/GenBank/DDBJ whole genome shotgun (WGS) entry which is preliminary data.</text>
</comment>
<evidence type="ECO:0000256" key="3">
    <source>
        <dbReference type="ARBA" id="ARBA00005336"/>
    </source>
</evidence>
<evidence type="ECO:0000256" key="2">
    <source>
        <dbReference type="ARBA" id="ARBA00004987"/>
    </source>
</evidence>
<accession>A0A9P7CVX7</accession>
<dbReference type="Gene3D" id="3.40.50.1700">
    <property type="entry name" value="Glycoside hydrolase family 3 C-terminal domain"/>
    <property type="match status" value="1"/>
</dbReference>
<comment type="similarity">
    <text evidence="3">Belongs to the glycosyl hydrolase 3 family.</text>
</comment>
<reference evidence="12" key="1">
    <citation type="journal article" date="2020" name="New Phytol.">
        <title>Comparative genomics reveals dynamic genome evolution in host specialist ectomycorrhizal fungi.</title>
        <authorList>
            <person name="Lofgren L.A."/>
            <person name="Nguyen N.H."/>
            <person name="Vilgalys R."/>
            <person name="Ruytinx J."/>
            <person name="Liao H.L."/>
            <person name="Branco S."/>
            <person name="Kuo A."/>
            <person name="LaButti K."/>
            <person name="Lipzen A."/>
            <person name="Andreopoulos W."/>
            <person name="Pangilinan J."/>
            <person name="Riley R."/>
            <person name="Hundley H."/>
            <person name="Na H."/>
            <person name="Barry K."/>
            <person name="Grigoriev I.V."/>
            <person name="Stajich J.E."/>
            <person name="Kennedy P.G."/>
        </authorList>
    </citation>
    <scope>NUCLEOTIDE SEQUENCE</scope>
    <source>
        <strain evidence="12">DOB743</strain>
    </source>
</reference>
<evidence type="ECO:0000256" key="9">
    <source>
        <dbReference type="ARBA" id="ARBA00023326"/>
    </source>
</evidence>
<dbReference type="Proteomes" id="UP000714275">
    <property type="component" value="Unassembled WGS sequence"/>
</dbReference>
<dbReference type="PANTHER" id="PTHR42715">
    <property type="entry name" value="BETA-GLUCOSIDASE"/>
    <property type="match status" value="1"/>
</dbReference>
<keyword evidence="9" id="KW-0624">Polysaccharide degradation</keyword>
<feature type="region of interest" description="Disordered" evidence="10">
    <location>
        <begin position="416"/>
        <end position="435"/>
    </location>
</feature>
<feature type="domain" description="Glycoside hydrolase family 3 C-terminal" evidence="11">
    <location>
        <begin position="281"/>
        <end position="339"/>
    </location>
</feature>
<name>A0A9P7CVX7_9AGAM</name>
<dbReference type="PANTHER" id="PTHR42715:SF2">
    <property type="entry name" value="BETA-GLUCOSIDASE F-RELATED"/>
    <property type="match status" value="1"/>
</dbReference>
<dbReference type="InterPro" id="IPR050288">
    <property type="entry name" value="Cellulose_deg_GH3"/>
</dbReference>
<dbReference type="GO" id="GO:0008422">
    <property type="term" value="F:beta-glucosidase activity"/>
    <property type="evidence" value="ECO:0007669"/>
    <property type="project" value="UniProtKB-EC"/>
</dbReference>
<evidence type="ECO:0000256" key="6">
    <source>
        <dbReference type="ARBA" id="ARBA00023001"/>
    </source>
</evidence>
<dbReference type="SUPFAM" id="SSF51445">
    <property type="entry name" value="(Trans)glycosidases"/>
    <property type="match status" value="1"/>
</dbReference>
<dbReference type="InterPro" id="IPR017853">
    <property type="entry name" value="GH"/>
</dbReference>
<evidence type="ECO:0000256" key="1">
    <source>
        <dbReference type="ARBA" id="ARBA00000448"/>
    </source>
</evidence>
<evidence type="ECO:0000256" key="7">
    <source>
        <dbReference type="ARBA" id="ARBA00023277"/>
    </source>
</evidence>
<dbReference type="InterPro" id="IPR002772">
    <property type="entry name" value="Glyco_hydro_3_C"/>
</dbReference>
<dbReference type="GO" id="GO:0030245">
    <property type="term" value="P:cellulose catabolic process"/>
    <property type="evidence" value="ECO:0007669"/>
    <property type="project" value="UniProtKB-KW"/>
</dbReference>
<keyword evidence="6" id="KW-0136">Cellulose degradation</keyword>
<keyword evidence="13" id="KW-1185">Reference proteome</keyword>
<gene>
    <name evidence="12" type="ORF">EV702DRAFT_1051074</name>
</gene>
<dbReference type="SUPFAM" id="SSF52279">
    <property type="entry name" value="Beta-D-glucan exohydrolase, C-terminal domain"/>
    <property type="match status" value="1"/>
</dbReference>
<dbReference type="InterPro" id="IPR036881">
    <property type="entry name" value="Glyco_hydro_3_C_sf"/>
</dbReference>
<evidence type="ECO:0000256" key="8">
    <source>
        <dbReference type="ARBA" id="ARBA00023295"/>
    </source>
</evidence>
<dbReference type="EC" id="3.2.1.21" evidence="4"/>
<evidence type="ECO:0000313" key="12">
    <source>
        <dbReference type="EMBL" id="KAG1765271.1"/>
    </source>
</evidence>
<comment type="pathway">
    <text evidence="2">Glycan metabolism; cellulose degradation.</text>
</comment>
<comment type="catalytic activity">
    <reaction evidence="1">
        <text>Hydrolysis of terminal, non-reducing beta-D-glucosyl residues with release of beta-D-glucose.</text>
        <dbReference type="EC" id="3.2.1.21"/>
    </reaction>
</comment>
<dbReference type="OrthoDB" id="416222at2759"/>
<evidence type="ECO:0000256" key="10">
    <source>
        <dbReference type="SAM" id="MobiDB-lite"/>
    </source>
</evidence>
<evidence type="ECO:0000259" key="11">
    <source>
        <dbReference type="Pfam" id="PF01915"/>
    </source>
</evidence>
<dbReference type="EMBL" id="JABBWD010000110">
    <property type="protein sequence ID" value="KAG1765271.1"/>
    <property type="molecule type" value="Genomic_DNA"/>
</dbReference>
<dbReference type="Pfam" id="PF01915">
    <property type="entry name" value="Glyco_hydro_3_C"/>
    <property type="match status" value="1"/>
</dbReference>
<evidence type="ECO:0000256" key="5">
    <source>
        <dbReference type="ARBA" id="ARBA00022801"/>
    </source>
</evidence>
<evidence type="ECO:0000313" key="13">
    <source>
        <dbReference type="Proteomes" id="UP000714275"/>
    </source>
</evidence>
<keyword evidence="7" id="KW-0119">Carbohydrate metabolism</keyword>
<dbReference type="AlphaFoldDB" id="A0A9P7CVX7"/>
<protein>
    <recommendedName>
        <fullName evidence="4">beta-glucosidase</fullName>
        <ecNumber evidence="4">3.2.1.21</ecNumber>
    </recommendedName>
</protein>
<keyword evidence="5 12" id="KW-0378">Hydrolase</keyword>
<dbReference type="InterPro" id="IPR036962">
    <property type="entry name" value="Glyco_hydro_3_N_sf"/>
</dbReference>
<proteinExistence type="inferred from homology"/>
<dbReference type="Gene3D" id="3.20.20.300">
    <property type="entry name" value="Glycoside hydrolase, family 3, N-terminal domain"/>
    <property type="match status" value="2"/>
</dbReference>
<sequence length="456" mass="49922">MSMISNFTVQQKVDITTGAGWANGLCVGYTPPVGNFPGLCLQDSALGVRDISFPSGITTASTLTCNLANKNAGVFQVDDRTQQEIHAHLFIRPVMAGVSSVMWSHNLDNDTYACNNNKTLNDIMKHKFGFQGCTSYFGQNLTDFVMNSAISMQRLDDMVKRIIAAWYFLHQEEGYPNVTVSSFNFYNPLIRSSSKEGRRPPVRKPKSIILVGSDAGTNNFTYLILSPPTKPFKHAPEWIRPVFSGTSMTGISPMQATPSLAWRPLLFLLAPTRGYVTVDGNAAYSSIAAQNNNTIVVTNSGSFDHRIEPWVDHPNVTIVWANLGGKEAGNAITDILYGACVYIAKQGNSHSDVTTCFNSLKKVMQEFRSMAASEAQLQMAQSSMRPSAVTLTTDPGAAFAVDFDAMVANWDEYPNIGNDKGGAEEGSSDDEYDPNAKILKGKAFPKLTLPLERHQR</sequence>
<organism evidence="12 13">
    <name type="scientific">Suillus placidus</name>
    <dbReference type="NCBI Taxonomy" id="48579"/>
    <lineage>
        <taxon>Eukaryota</taxon>
        <taxon>Fungi</taxon>
        <taxon>Dikarya</taxon>
        <taxon>Basidiomycota</taxon>
        <taxon>Agaricomycotina</taxon>
        <taxon>Agaricomycetes</taxon>
        <taxon>Agaricomycetidae</taxon>
        <taxon>Boletales</taxon>
        <taxon>Suillineae</taxon>
        <taxon>Suillaceae</taxon>
        <taxon>Suillus</taxon>
    </lineage>
</organism>